<accession>A0A975FJI6</accession>
<protein>
    <submittedName>
        <fullName evidence="3">SgcJ/EcaC family oxidoreductase</fullName>
    </submittedName>
</protein>
<dbReference type="AlphaFoldDB" id="A0A975FJI6"/>
<dbReference type="SUPFAM" id="SSF54427">
    <property type="entry name" value="NTF2-like"/>
    <property type="match status" value="1"/>
</dbReference>
<dbReference type="Gene3D" id="3.10.450.50">
    <property type="match status" value="1"/>
</dbReference>
<name>A0A975FJI6_9MICO</name>
<evidence type="ECO:0000313" key="3">
    <source>
        <dbReference type="EMBL" id="QTX03678.1"/>
    </source>
</evidence>
<evidence type="ECO:0000313" key="4">
    <source>
        <dbReference type="Proteomes" id="UP000671914"/>
    </source>
</evidence>
<dbReference type="InterPro" id="IPR032710">
    <property type="entry name" value="NTF2-like_dom_sf"/>
</dbReference>
<gene>
    <name evidence="3" type="ORF">G127AT_10050</name>
</gene>
<reference evidence="3" key="1">
    <citation type="submission" date="2021-03" db="EMBL/GenBank/DDBJ databases">
        <title>Agromyces archimandritus sp. nov., isolated from the cockroach Archimandrita tessellata.</title>
        <authorList>
            <person name="Guzman J."/>
            <person name="Ortuzar M."/>
            <person name="Poehlein A."/>
            <person name="Daniel R."/>
            <person name="Trujillo M."/>
            <person name="Vilcinskas A."/>
        </authorList>
    </citation>
    <scope>NUCLEOTIDE SEQUENCE</scope>
    <source>
        <strain evidence="3">G127AT</strain>
    </source>
</reference>
<dbReference type="EMBL" id="CP071696">
    <property type="protein sequence ID" value="QTX03678.1"/>
    <property type="molecule type" value="Genomic_DNA"/>
</dbReference>
<dbReference type="InterPro" id="IPR027843">
    <property type="entry name" value="DUF4440"/>
</dbReference>
<dbReference type="InterPro" id="IPR011944">
    <property type="entry name" value="Steroid_delta5-4_isomerase"/>
</dbReference>
<feature type="region of interest" description="Disordered" evidence="1">
    <location>
        <begin position="1"/>
        <end position="22"/>
    </location>
</feature>
<evidence type="ECO:0000256" key="1">
    <source>
        <dbReference type="SAM" id="MobiDB-lite"/>
    </source>
</evidence>
<dbReference type="Proteomes" id="UP000671914">
    <property type="component" value="Chromosome"/>
</dbReference>
<sequence length="162" mass="17973">MDDMQTGANSAQQSGGADALARPTASTDGVLAALDEIRAAWDAGDASAYAGRFTEDASYVIFAGLHDLGRESIRRTHVPVFGKWQKESRMTMRVLDLRFLSADVAVVLTEGHVGTGPRPPRRFDKVQTFVMVRRGGEWMCAAFQNTKRNRLFAWVNRLADRR</sequence>
<organism evidence="3 4">
    <name type="scientific">Agromyces archimandritae</name>
    <dbReference type="NCBI Taxonomy" id="2781962"/>
    <lineage>
        <taxon>Bacteria</taxon>
        <taxon>Bacillati</taxon>
        <taxon>Actinomycetota</taxon>
        <taxon>Actinomycetes</taxon>
        <taxon>Micrococcales</taxon>
        <taxon>Microbacteriaceae</taxon>
        <taxon>Agromyces</taxon>
    </lineage>
</organism>
<dbReference type="NCBIfam" id="TIGR02246">
    <property type="entry name" value="SgcJ/EcaC family oxidoreductase"/>
    <property type="match status" value="1"/>
</dbReference>
<evidence type="ECO:0000259" key="2">
    <source>
        <dbReference type="Pfam" id="PF14534"/>
    </source>
</evidence>
<dbReference type="Pfam" id="PF14534">
    <property type="entry name" value="DUF4440"/>
    <property type="match status" value="1"/>
</dbReference>
<dbReference type="RefSeq" id="WP_210896508.1">
    <property type="nucleotide sequence ID" value="NZ_CP071696.1"/>
</dbReference>
<dbReference type="KEGG" id="aarc:G127AT_10050"/>
<feature type="domain" description="DUF4440" evidence="2">
    <location>
        <begin position="31"/>
        <end position="139"/>
    </location>
</feature>
<feature type="compositionally biased region" description="Polar residues" evidence="1">
    <location>
        <begin position="1"/>
        <end position="15"/>
    </location>
</feature>
<keyword evidence="4" id="KW-1185">Reference proteome</keyword>
<proteinExistence type="predicted"/>